<organism evidence="3 4">
    <name type="scientific">Allacma fusca</name>
    <dbReference type="NCBI Taxonomy" id="39272"/>
    <lineage>
        <taxon>Eukaryota</taxon>
        <taxon>Metazoa</taxon>
        <taxon>Ecdysozoa</taxon>
        <taxon>Arthropoda</taxon>
        <taxon>Hexapoda</taxon>
        <taxon>Collembola</taxon>
        <taxon>Symphypleona</taxon>
        <taxon>Sminthuridae</taxon>
        <taxon>Allacma</taxon>
    </lineage>
</organism>
<evidence type="ECO:0000259" key="2">
    <source>
        <dbReference type="Pfam" id="PF02014"/>
    </source>
</evidence>
<evidence type="ECO:0000256" key="1">
    <source>
        <dbReference type="SAM" id="SignalP"/>
    </source>
</evidence>
<comment type="caution">
    <text evidence="3">The sequence shown here is derived from an EMBL/GenBank/DDBJ whole genome shotgun (WGS) entry which is preliminary data.</text>
</comment>
<protein>
    <recommendedName>
        <fullName evidence="2">Reelin domain-containing protein</fullName>
    </recommendedName>
</protein>
<dbReference type="InterPro" id="IPR002861">
    <property type="entry name" value="Reeler_dom"/>
</dbReference>
<dbReference type="EMBL" id="CAJVCH010089635">
    <property type="protein sequence ID" value="CAG7722467.1"/>
    <property type="molecule type" value="Genomic_DNA"/>
</dbReference>
<accession>A0A8J2JL47</accession>
<dbReference type="AlphaFoldDB" id="A0A8J2JL47"/>
<feature type="signal peptide" evidence="1">
    <location>
        <begin position="1"/>
        <end position="26"/>
    </location>
</feature>
<reference evidence="3" key="1">
    <citation type="submission" date="2021-06" db="EMBL/GenBank/DDBJ databases">
        <authorList>
            <person name="Hodson N. C."/>
            <person name="Mongue J. A."/>
            <person name="Jaron S. K."/>
        </authorList>
    </citation>
    <scope>NUCLEOTIDE SEQUENCE</scope>
</reference>
<keyword evidence="4" id="KW-1185">Reference proteome</keyword>
<proteinExistence type="predicted"/>
<name>A0A8J2JL47_9HEXA</name>
<keyword evidence="1" id="KW-0732">Signal</keyword>
<dbReference type="Pfam" id="PF02014">
    <property type="entry name" value="Reeler"/>
    <property type="match status" value="1"/>
</dbReference>
<evidence type="ECO:0000313" key="3">
    <source>
        <dbReference type="EMBL" id="CAG7722467.1"/>
    </source>
</evidence>
<evidence type="ECO:0000313" key="4">
    <source>
        <dbReference type="Proteomes" id="UP000708208"/>
    </source>
</evidence>
<gene>
    <name evidence="3" type="ORF">AFUS01_LOCUS11598</name>
</gene>
<feature type="domain" description="Reelin" evidence="2">
    <location>
        <begin position="80"/>
        <end position="203"/>
    </location>
</feature>
<feature type="chain" id="PRO_5035254693" description="Reelin domain-containing protein" evidence="1">
    <location>
        <begin position="27"/>
        <end position="213"/>
    </location>
</feature>
<dbReference type="Proteomes" id="UP000708208">
    <property type="component" value="Unassembled WGS sequence"/>
</dbReference>
<sequence>MLARAQFSIISIWVVFTSLQYHLASSTVTYSQDDNEDIIWNGCESEAMMRIYSTFTVNKPMLCSKRLPDYLDGVKPQRTEVPYFVQAIKKKSPGDFLITVNAKPARSSVETRTHNRDLNFQSVLISSQTPNGSDVGQFYIREDGMKDHYDLGYCCGESRNMPNFYKYHSEIGHLSLAVSWNSLNLKGLVIFNVTVVQNSKTYWNLPQYGITLD</sequence>